<protein>
    <recommendedName>
        <fullName evidence="7">C2H2-type domain-containing protein</fullName>
    </recommendedName>
</protein>
<organism evidence="8 9">
    <name type="scientific">Intoshia linei</name>
    <dbReference type="NCBI Taxonomy" id="1819745"/>
    <lineage>
        <taxon>Eukaryota</taxon>
        <taxon>Metazoa</taxon>
        <taxon>Spiralia</taxon>
        <taxon>Lophotrochozoa</taxon>
        <taxon>Mesozoa</taxon>
        <taxon>Orthonectida</taxon>
        <taxon>Rhopaluridae</taxon>
        <taxon>Intoshia</taxon>
    </lineage>
</organism>
<evidence type="ECO:0000256" key="4">
    <source>
        <dbReference type="ARBA" id="ARBA00022833"/>
    </source>
</evidence>
<reference evidence="8 9" key="1">
    <citation type="submission" date="2016-04" db="EMBL/GenBank/DDBJ databases">
        <title>The genome of Intoshia linei affirms orthonectids as highly simplified spiralians.</title>
        <authorList>
            <person name="Mikhailov K.V."/>
            <person name="Slusarev G.S."/>
            <person name="Nikitin M.A."/>
            <person name="Logacheva M.D."/>
            <person name="Penin A."/>
            <person name="Aleoshin V."/>
            <person name="Panchin Y.V."/>
        </authorList>
    </citation>
    <scope>NUCLEOTIDE SEQUENCE [LARGE SCALE GENOMIC DNA]</scope>
    <source>
        <strain evidence="8">Intl2013</strain>
        <tissue evidence="8">Whole animal</tissue>
    </source>
</reference>
<dbReference type="InterPro" id="IPR036236">
    <property type="entry name" value="Znf_C2H2_sf"/>
</dbReference>
<dbReference type="PROSITE" id="PS00028">
    <property type="entry name" value="ZINC_FINGER_C2H2_1"/>
    <property type="match status" value="3"/>
</dbReference>
<keyword evidence="3 5" id="KW-0863">Zinc-finger</keyword>
<dbReference type="PROSITE" id="PS50157">
    <property type="entry name" value="ZINC_FINGER_C2H2_2"/>
    <property type="match status" value="2"/>
</dbReference>
<keyword evidence="1" id="KW-0479">Metal-binding</keyword>
<sequence>MDELDRKRKTDDIENPNKKLICTENYLETEKIQYSQIKSCLNPLKFSNFDNINETKTEMVKFKVPENINENITENKKASTDQLNMLVNKSSNIFKGIESTFPTYAGKIAAENSDIKNLNCTNTTNTNLMEKICKERRTTRTFDKSAVERENKKLNLFLLYLDENDTKKFSNKVIHRCEICKREFNEIVRLWRHRHEHGIERPYTCPICFYGFHSTYKIRRHLFVHSVDKKCVCKICGASFDKRGKLVTHLNNNCLSVSYQDINENCLKNNVQNLANFSNQQQNVAFDSPVSREYGNLNANYSNMYYGTTNQPNIFNMNLYQEQQNSSMPFQSWLNNTFSHYWKQNPINSNSNSNSNTNDMFNNLDNSIEKQKPLTFTKLKNENGFDSFDIKEDSKLCGINNGLVKCQVCKKEIHKKNLNRHMETHSDFYSYACTACSYKTRRLETLRTHLQKRHKDEINLNDVILSNECRKLLNFEYCKALESDLFKYIIKQNEDVAPLKDDASNFNDSSILCAGCCKCFSKENIHIHKCQNLNTGSSLDLKKLENSDNKTKKSLNDIISKLNSNASYPTADSSIVTSNGTQNENQNMHRNPTDKEQSTCSLCSQKFENSFYMRNHYFQFHPKEYFSLKQLLFSLILTNGMQVENKIIEKYKSYILQSFGFTINEQFIIEQSLEKIINLSFTELKESNRFARVFCVLNNTVDNYMIIQSQMIPKIGFDKCPFIKIKPHVNSIKDKNLKM</sequence>
<feature type="compositionally biased region" description="Polar residues" evidence="6">
    <location>
        <begin position="573"/>
        <end position="590"/>
    </location>
</feature>
<feature type="region of interest" description="Disordered" evidence="6">
    <location>
        <begin position="573"/>
        <end position="597"/>
    </location>
</feature>
<gene>
    <name evidence="8" type="ORF">A3Q56_05222</name>
</gene>
<evidence type="ECO:0000313" key="9">
    <source>
        <dbReference type="Proteomes" id="UP000078046"/>
    </source>
</evidence>
<dbReference type="Proteomes" id="UP000078046">
    <property type="component" value="Unassembled WGS sequence"/>
</dbReference>
<evidence type="ECO:0000256" key="3">
    <source>
        <dbReference type="ARBA" id="ARBA00022771"/>
    </source>
</evidence>
<name>A0A177AYC3_9BILA</name>
<dbReference type="AlphaFoldDB" id="A0A177AYC3"/>
<dbReference type="InterPro" id="IPR013087">
    <property type="entry name" value="Znf_C2H2_type"/>
</dbReference>
<comment type="caution">
    <text evidence="8">The sequence shown here is derived from an EMBL/GenBank/DDBJ whole genome shotgun (WGS) entry which is preliminary data.</text>
</comment>
<accession>A0A177AYC3</accession>
<dbReference type="SMART" id="SM00355">
    <property type="entry name" value="ZnF_C2H2"/>
    <property type="match status" value="6"/>
</dbReference>
<evidence type="ECO:0000256" key="1">
    <source>
        <dbReference type="ARBA" id="ARBA00022723"/>
    </source>
</evidence>
<feature type="domain" description="C2H2-type" evidence="7">
    <location>
        <begin position="203"/>
        <end position="230"/>
    </location>
</feature>
<evidence type="ECO:0000256" key="6">
    <source>
        <dbReference type="SAM" id="MobiDB-lite"/>
    </source>
</evidence>
<keyword evidence="9" id="KW-1185">Reference proteome</keyword>
<evidence type="ECO:0000259" key="7">
    <source>
        <dbReference type="PROSITE" id="PS50157"/>
    </source>
</evidence>
<dbReference type="OrthoDB" id="1405595at2759"/>
<evidence type="ECO:0000313" key="8">
    <source>
        <dbReference type="EMBL" id="OAF67027.1"/>
    </source>
</evidence>
<dbReference type="PANTHER" id="PTHR24409">
    <property type="entry name" value="ZINC FINGER PROTEIN 142"/>
    <property type="match status" value="1"/>
</dbReference>
<evidence type="ECO:0000256" key="5">
    <source>
        <dbReference type="PROSITE-ProRule" id="PRU00042"/>
    </source>
</evidence>
<dbReference type="EMBL" id="LWCA01000763">
    <property type="protein sequence ID" value="OAF67027.1"/>
    <property type="molecule type" value="Genomic_DNA"/>
</dbReference>
<keyword evidence="4" id="KW-0862">Zinc</keyword>
<dbReference type="SUPFAM" id="SSF57667">
    <property type="entry name" value="beta-beta-alpha zinc fingers"/>
    <property type="match status" value="1"/>
</dbReference>
<keyword evidence="2" id="KW-0677">Repeat</keyword>
<proteinExistence type="predicted"/>
<feature type="domain" description="C2H2-type" evidence="7">
    <location>
        <begin position="175"/>
        <end position="202"/>
    </location>
</feature>
<evidence type="ECO:0000256" key="2">
    <source>
        <dbReference type="ARBA" id="ARBA00022737"/>
    </source>
</evidence>
<dbReference type="Gene3D" id="3.30.160.60">
    <property type="entry name" value="Classic Zinc Finger"/>
    <property type="match status" value="3"/>
</dbReference>
<dbReference type="GO" id="GO:0008270">
    <property type="term" value="F:zinc ion binding"/>
    <property type="evidence" value="ECO:0007669"/>
    <property type="project" value="UniProtKB-KW"/>
</dbReference>